<dbReference type="GO" id="GO:0005886">
    <property type="term" value="C:plasma membrane"/>
    <property type="evidence" value="ECO:0007669"/>
    <property type="project" value="UniProtKB-SubCell"/>
</dbReference>
<sequence>MMFADVGMLVIWVALFAAIGAGLWRLGRGPTTLDRMLGFDMITITVVALVLVFSAATGSADYIEFVLILSGLGFLTTVAYFYYLMHLGPDDDDFDARERS</sequence>
<dbReference type="AlphaFoldDB" id="A0A4P2PVA1"/>
<dbReference type="Proteomes" id="UP000295781">
    <property type="component" value="Chromosome"/>
</dbReference>
<keyword evidence="7 8" id="KW-0472">Membrane</keyword>
<evidence type="ECO:0000313" key="9">
    <source>
        <dbReference type="EMBL" id="AUX20647.1"/>
    </source>
</evidence>
<protein>
    <recommendedName>
        <fullName evidence="11">Cation:proton antiporter</fullName>
    </recommendedName>
</protein>
<evidence type="ECO:0000256" key="2">
    <source>
        <dbReference type="ARBA" id="ARBA00009212"/>
    </source>
</evidence>
<comment type="similarity">
    <text evidence="2">Belongs to the CPA3 antiporters (TC 2.A.63) subunit F family.</text>
</comment>
<dbReference type="OrthoDB" id="9800226at2"/>
<evidence type="ECO:0000313" key="10">
    <source>
        <dbReference type="Proteomes" id="UP000295781"/>
    </source>
</evidence>
<organism evidence="9 10">
    <name type="scientific">Sorangium cellulosum</name>
    <name type="common">Polyangium cellulosum</name>
    <dbReference type="NCBI Taxonomy" id="56"/>
    <lineage>
        <taxon>Bacteria</taxon>
        <taxon>Pseudomonadati</taxon>
        <taxon>Myxococcota</taxon>
        <taxon>Polyangia</taxon>
        <taxon>Polyangiales</taxon>
        <taxon>Polyangiaceae</taxon>
        <taxon>Sorangium</taxon>
    </lineage>
</organism>
<keyword evidence="4" id="KW-1003">Cell membrane</keyword>
<gene>
    <name evidence="9" type="ORF">SOCEGT47_011200</name>
</gene>
<accession>A0A4P2PVA1</accession>
<feature type="transmembrane region" description="Helical" evidence="8">
    <location>
        <begin position="62"/>
        <end position="83"/>
    </location>
</feature>
<proteinExistence type="inferred from homology"/>
<evidence type="ECO:0000256" key="6">
    <source>
        <dbReference type="ARBA" id="ARBA00022989"/>
    </source>
</evidence>
<dbReference type="EMBL" id="CP012670">
    <property type="protein sequence ID" value="AUX20647.1"/>
    <property type="molecule type" value="Genomic_DNA"/>
</dbReference>
<evidence type="ECO:0000256" key="8">
    <source>
        <dbReference type="SAM" id="Phobius"/>
    </source>
</evidence>
<dbReference type="GO" id="GO:0015385">
    <property type="term" value="F:sodium:proton antiporter activity"/>
    <property type="evidence" value="ECO:0007669"/>
    <property type="project" value="TreeGrafter"/>
</dbReference>
<dbReference type="InterPro" id="IPR007208">
    <property type="entry name" value="MrpF/PhaF-like"/>
</dbReference>
<evidence type="ECO:0008006" key="11">
    <source>
        <dbReference type="Google" id="ProtNLM"/>
    </source>
</evidence>
<evidence type="ECO:0000256" key="1">
    <source>
        <dbReference type="ARBA" id="ARBA00004651"/>
    </source>
</evidence>
<dbReference type="Pfam" id="PF04066">
    <property type="entry name" value="MrpF_PhaF"/>
    <property type="match status" value="1"/>
</dbReference>
<evidence type="ECO:0000256" key="3">
    <source>
        <dbReference type="ARBA" id="ARBA00022448"/>
    </source>
</evidence>
<keyword evidence="5 8" id="KW-0812">Transmembrane</keyword>
<feature type="transmembrane region" description="Helical" evidence="8">
    <location>
        <begin position="36"/>
        <end position="56"/>
    </location>
</feature>
<dbReference type="PANTHER" id="PTHR34702">
    <property type="entry name" value="NA(+)/H(+) ANTIPORTER SUBUNIT F1"/>
    <property type="match status" value="1"/>
</dbReference>
<feature type="transmembrane region" description="Helical" evidence="8">
    <location>
        <begin position="6"/>
        <end position="24"/>
    </location>
</feature>
<reference evidence="9 10" key="1">
    <citation type="submission" date="2015-09" db="EMBL/GenBank/DDBJ databases">
        <title>Sorangium comparison.</title>
        <authorList>
            <person name="Zaburannyi N."/>
            <person name="Bunk B."/>
            <person name="Overmann J."/>
            <person name="Mueller R."/>
        </authorList>
    </citation>
    <scope>NUCLEOTIDE SEQUENCE [LARGE SCALE GENOMIC DNA]</scope>
    <source>
        <strain evidence="9 10">So ceGT47</strain>
    </source>
</reference>
<evidence type="ECO:0000256" key="4">
    <source>
        <dbReference type="ARBA" id="ARBA00022475"/>
    </source>
</evidence>
<name>A0A4P2PVA1_SORCE</name>
<evidence type="ECO:0000256" key="7">
    <source>
        <dbReference type="ARBA" id="ARBA00023136"/>
    </source>
</evidence>
<comment type="subcellular location">
    <subcellularLocation>
        <location evidence="1">Cell membrane</location>
        <topology evidence="1">Multi-pass membrane protein</topology>
    </subcellularLocation>
</comment>
<dbReference type="RefSeq" id="WP_129345965.1">
    <property type="nucleotide sequence ID" value="NZ_CP012670.1"/>
</dbReference>
<dbReference type="PANTHER" id="PTHR34702:SF1">
    <property type="entry name" value="NA(+)_H(+) ANTIPORTER SUBUNIT F"/>
    <property type="match status" value="1"/>
</dbReference>
<evidence type="ECO:0000256" key="5">
    <source>
        <dbReference type="ARBA" id="ARBA00022692"/>
    </source>
</evidence>
<keyword evidence="3" id="KW-0813">Transport</keyword>
<keyword evidence="6 8" id="KW-1133">Transmembrane helix</keyword>